<proteinExistence type="predicted"/>
<feature type="compositionally biased region" description="Low complexity" evidence="2">
    <location>
        <begin position="926"/>
        <end position="941"/>
    </location>
</feature>
<feature type="compositionally biased region" description="Low complexity" evidence="2">
    <location>
        <begin position="761"/>
        <end position="771"/>
    </location>
</feature>
<dbReference type="Proteomes" id="UP001283341">
    <property type="component" value="Unassembled WGS sequence"/>
</dbReference>
<evidence type="ECO:0000256" key="1">
    <source>
        <dbReference type="SAM" id="Coils"/>
    </source>
</evidence>
<feature type="region of interest" description="Disordered" evidence="2">
    <location>
        <begin position="903"/>
        <end position="947"/>
    </location>
</feature>
<reference evidence="3" key="1">
    <citation type="journal article" date="2023" name="Mol. Phylogenet. Evol.">
        <title>Genome-scale phylogeny and comparative genomics of the fungal order Sordariales.</title>
        <authorList>
            <person name="Hensen N."/>
            <person name="Bonometti L."/>
            <person name="Westerberg I."/>
            <person name="Brannstrom I.O."/>
            <person name="Guillou S."/>
            <person name="Cros-Aarteil S."/>
            <person name="Calhoun S."/>
            <person name="Haridas S."/>
            <person name="Kuo A."/>
            <person name="Mondo S."/>
            <person name="Pangilinan J."/>
            <person name="Riley R."/>
            <person name="LaButti K."/>
            <person name="Andreopoulos B."/>
            <person name="Lipzen A."/>
            <person name="Chen C."/>
            <person name="Yan M."/>
            <person name="Daum C."/>
            <person name="Ng V."/>
            <person name="Clum A."/>
            <person name="Steindorff A."/>
            <person name="Ohm R.A."/>
            <person name="Martin F."/>
            <person name="Silar P."/>
            <person name="Natvig D.O."/>
            <person name="Lalanne C."/>
            <person name="Gautier V."/>
            <person name="Ament-Velasquez S.L."/>
            <person name="Kruys A."/>
            <person name="Hutchinson M.I."/>
            <person name="Powell A.J."/>
            <person name="Barry K."/>
            <person name="Miller A.N."/>
            <person name="Grigoriev I.V."/>
            <person name="Debuchy R."/>
            <person name="Gladieux P."/>
            <person name="Hiltunen Thoren M."/>
            <person name="Johannesson H."/>
        </authorList>
    </citation>
    <scope>NUCLEOTIDE SEQUENCE</scope>
    <source>
        <strain evidence="3">CBS 118394</strain>
    </source>
</reference>
<feature type="compositionally biased region" description="Polar residues" evidence="2">
    <location>
        <begin position="511"/>
        <end position="527"/>
    </location>
</feature>
<feature type="coiled-coil region" evidence="1">
    <location>
        <begin position="263"/>
        <end position="290"/>
    </location>
</feature>
<feature type="region of interest" description="Disordered" evidence="2">
    <location>
        <begin position="295"/>
        <end position="345"/>
    </location>
</feature>
<feature type="region of interest" description="Disordered" evidence="2">
    <location>
        <begin position="144"/>
        <end position="194"/>
    </location>
</feature>
<keyword evidence="4" id="KW-1185">Reference proteome</keyword>
<accession>A0AAE0MFA0</accession>
<evidence type="ECO:0000313" key="3">
    <source>
        <dbReference type="EMBL" id="KAK3330421.1"/>
    </source>
</evidence>
<gene>
    <name evidence="3" type="ORF">B0H66DRAFT_61644</name>
</gene>
<feature type="compositionally biased region" description="Acidic residues" evidence="2">
    <location>
        <begin position="588"/>
        <end position="614"/>
    </location>
</feature>
<feature type="region of interest" description="Disordered" evidence="2">
    <location>
        <begin position="669"/>
        <end position="890"/>
    </location>
</feature>
<feature type="compositionally biased region" description="Polar residues" evidence="2">
    <location>
        <begin position="487"/>
        <end position="502"/>
    </location>
</feature>
<feature type="compositionally biased region" description="Polar residues" evidence="2">
    <location>
        <begin position="850"/>
        <end position="862"/>
    </location>
</feature>
<dbReference type="AlphaFoldDB" id="A0AAE0MFA0"/>
<evidence type="ECO:0000313" key="4">
    <source>
        <dbReference type="Proteomes" id="UP001283341"/>
    </source>
</evidence>
<feature type="region of interest" description="Disordered" evidence="2">
    <location>
        <begin position="435"/>
        <end position="616"/>
    </location>
</feature>
<comment type="caution">
    <text evidence="3">The sequence shown here is derived from an EMBL/GenBank/DDBJ whole genome shotgun (WGS) entry which is preliminary data.</text>
</comment>
<feature type="compositionally biased region" description="Polar residues" evidence="2">
    <location>
        <begin position="326"/>
        <end position="337"/>
    </location>
</feature>
<dbReference type="EMBL" id="JAUEDM010000001">
    <property type="protein sequence ID" value="KAK3330421.1"/>
    <property type="molecule type" value="Genomic_DNA"/>
</dbReference>
<organism evidence="3 4">
    <name type="scientific">Apodospora peruviana</name>
    <dbReference type="NCBI Taxonomy" id="516989"/>
    <lineage>
        <taxon>Eukaryota</taxon>
        <taxon>Fungi</taxon>
        <taxon>Dikarya</taxon>
        <taxon>Ascomycota</taxon>
        <taxon>Pezizomycotina</taxon>
        <taxon>Sordariomycetes</taxon>
        <taxon>Sordariomycetidae</taxon>
        <taxon>Sordariales</taxon>
        <taxon>Lasiosphaeriaceae</taxon>
        <taxon>Apodospora</taxon>
    </lineage>
</organism>
<keyword evidence="1" id="KW-0175">Coiled coil</keyword>
<feature type="region of interest" description="Disordered" evidence="2">
    <location>
        <begin position="382"/>
        <end position="402"/>
    </location>
</feature>
<feature type="compositionally biased region" description="Polar residues" evidence="2">
    <location>
        <begin position="388"/>
        <end position="397"/>
    </location>
</feature>
<evidence type="ECO:0000256" key="2">
    <source>
        <dbReference type="SAM" id="MobiDB-lite"/>
    </source>
</evidence>
<feature type="region of interest" description="Disordered" evidence="2">
    <location>
        <begin position="234"/>
        <end position="259"/>
    </location>
</feature>
<sequence>MAAMEAANLHHHHGSHNHNPYPTLPASPTLTNPDMILPDYGRSDSPNPDLDDRDHSPLMMWKNAHDAAAAATGDMHQMLAVTSPNPGNQSLDHPYGPTGPITPTTPIIYGNGTMLSDIGEVTEVESTPGKPSPTRHRIPLGVARRLESPTRGSGSDAALRSSPTMGVATVPQKKSKQSLVGQRARRSSLESNSTITTQDQAAAVFADFDDSVSVGDSVFQGDDEESLASSYVDGTAGLEPPRLGIPSTDNVDRLSTYSTTSLSRRAEEILANAKKRLTTMEGNLSRARTSLHITSPAYGSDASTPSPPPLRASTAMYSRDSGLPSPASQSSGHSRMTSDIAMRNGLPYRVTTPRSRSALGAAGGYRQPLALSKSADYIRGNLEEENSRPTYKVTQAKDTGLQPLNEDEGALLEESGSSTNSAKLSHFLSPTFGAFEGDSSNGSGKGLQRSASASQMRDIKDQMKDLKGKISSLREQARNDSIKRRSLQSLRTPSPFTHSQIDQWYAEPKSNRSSAITTTSGPPSRNPWNGEEESSVDEAGRVKPAGIHDDGVDEHSVFSEQGNVPRSRPAGDPTPERSSSPLLTSDEVTPDDDDGLDLLTENGDEDGEEEEEELPVGFHDAVDMDYESESGDSLYHDTVQHPLSHEDREDAFDYEHFFLHSAMGSMSQRLARRGSTDSYTSEDSTETTRGPVVETQIQVDNGSNVDVRSAFRSRRNSAASVSTVETFATAEEGRSRKSVDVNGEFETATLPMPDDLPNQGSSSPSTSRSESMGNTGRKPSGADARRTDGSSTNPLVAGVKSATAVRDSDASTYSIPEEGSESQYSESVYRTPATRRPISGSAPTSLHRPSVSSFDSTGTNRSFPLVNKPRRPTSTGILTPNSSSPDQELKSLSRTLMNETASVCEQQQQQQYDGLRDESGGQYGLPSETESSEAEGAAPGALRGSNPNAPLALQTLMREDKYLVERLVAGLGRCVLGLTESGRASAESRMYRRRIDAARRILEGLEGGGFE</sequence>
<name>A0AAE0MFA0_9PEZI</name>
<feature type="region of interest" description="Disordered" evidence="2">
    <location>
        <begin position="1"/>
        <end position="53"/>
    </location>
</feature>
<feature type="compositionally biased region" description="Polar residues" evidence="2">
    <location>
        <begin position="695"/>
        <end position="706"/>
    </location>
</feature>
<protein>
    <submittedName>
        <fullName evidence="3">Uncharacterized protein</fullName>
    </submittedName>
</protein>
<feature type="compositionally biased region" description="Basic and acidic residues" evidence="2">
    <location>
        <begin position="457"/>
        <end position="468"/>
    </location>
</feature>
<reference evidence="3" key="2">
    <citation type="submission" date="2023-06" db="EMBL/GenBank/DDBJ databases">
        <authorList>
            <consortium name="Lawrence Berkeley National Laboratory"/>
            <person name="Haridas S."/>
            <person name="Hensen N."/>
            <person name="Bonometti L."/>
            <person name="Westerberg I."/>
            <person name="Brannstrom I.O."/>
            <person name="Guillou S."/>
            <person name="Cros-Aarteil S."/>
            <person name="Calhoun S."/>
            <person name="Kuo A."/>
            <person name="Mondo S."/>
            <person name="Pangilinan J."/>
            <person name="Riley R."/>
            <person name="Labutti K."/>
            <person name="Andreopoulos B."/>
            <person name="Lipzen A."/>
            <person name="Chen C."/>
            <person name="Yanf M."/>
            <person name="Daum C."/>
            <person name="Ng V."/>
            <person name="Clum A."/>
            <person name="Steindorff A."/>
            <person name="Ohm R."/>
            <person name="Martin F."/>
            <person name="Silar P."/>
            <person name="Natvig D."/>
            <person name="Lalanne C."/>
            <person name="Gautier V."/>
            <person name="Ament-Velasquez S.L."/>
            <person name="Kruys A."/>
            <person name="Hutchinson M.I."/>
            <person name="Powell A.J."/>
            <person name="Barry K."/>
            <person name="Miller A.N."/>
            <person name="Grigoriev I.V."/>
            <person name="Debuchy R."/>
            <person name="Gladieux P."/>
            <person name="Thoren M.H."/>
            <person name="Johannesson H."/>
        </authorList>
    </citation>
    <scope>NUCLEOTIDE SEQUENCE</scope>
    <source>
        <strain evidence="3">CBS 118394</strain>
    </source>
</reference>
<feature type="compositionally biased region" description="Polar residues" evidence="2">
    <location>
        <begin position="872"/>
        <end position="890"/>
    </location>
</feature>
<feature type="compositionally biased region" description="Basic and acidic residues" evidence="2">
    <location>
        <begin position="538"/>
        <end position="557"/>
    </location>
</feature>